<gene>
    <name evidence="1" type="ORF">Pla52n_70550</name>
</gene>
<dbReference type="OrthoDB" id="282053at2"/>
<organism evidence="1 2">
    <name type="scientific">Stieleria varia</name>
    <dbReference type="NCBI Taxonomy" id="2528005"/>
    <lineage>
        <taxon>Bacteria</taxon>
        <taxon>Pseudomonadati</taxon>
        <taxon>Planctomycetota</taxon>
        <taxon>Planctomycetia</taxon>
        <taxon>Pirellulales</taxon>
        <taxon>Pirellulaceae</taxon>
        <taxon>Stieleria</taxon>
    </lineage>
</organism>
<keyword evidence="2" id="KW-1185">Reference proteome</keyword>
<protein>
    <submittedName>
        <fullName evidence="1">Uncharacterized protein</fullName>
    </submittedName>
</protein>
<dbReference type="AlphaFoldDB" id="A0A5C5ZII6"/>
<sequence>MLRAEPNEKERRKVAIPEDLRDAIREAHYLIGESKRDPDVRVDYDDAIQCGCLIGGHVGSKKRPFEFTYYPAGDRSAKSRWKLALHLLEIEDIADGCMTELNLYCCKSPGCSHKSTDSAGLCDCDYVDDPYTGNVKLSDTDEALRRIGISDITQNSSRNEIVQILGDPQESGGGEKHPTFGYIWPWIKYLRTDCQLRFEFQKSGALRGISILDPNWKPGALECGEPSDATERKWRSDFFLKSRSLAPFSPADRYRSSFEEPMRYDLADFQAHLPKYHECIILDAENEIGLHIARWDPVAFHDFGAFVQFTFCVSSALQPFICNPNRTDLAEWYRPDEADHQRARELLIANATTNTEVRDWMARYYPSVSVPWLTEGLHGKIMSLIDGDWPEMSAYDTHGYYTVFATDLT</sequence>
<dbReference type="RefSeq" id="WP_146523864.1">
    <property type="nucleotide sequence ID" value="NZ_CP151726.1"/>
</dbReference>
<dbReference type="EMBL" id="SJPN01000039">
    <property type="protein sequence ID" value="TWT86998.1"/>
    <property type="molecule type" value="Genomic_DNA"/>
</dbReference>
<comment type="caution">
    <text evidence="1">The sequence shown here is derived from an EMBL/GenBank/DDBJ whole genome shotgun (WGS) entry which is preliminary data.</text>
</comment>
<accession>A0A5C5ZII6</accession>
<reference evidence="1 2" key="1">
    <citation type="submission" date="2019-02" db="EMBL/GenBank/DDBJ databases">
        <title>Deep-cultivation of Planctomycetes and their phenomic and genomic characterization uncovers novel biology.</title>
        <authorList>
            <person name="Wiegand S."/>
            <person name="Jogler M."/>
            <person name="Boedeker C."/>
            <person name="Pinto D."/>
            <person name="Vollmers J."/>
            <person name="Rivas-Marin E."/>
            <person name="Kohn T."/>
            <person name="Peeters S.H."/>
            <person name="Heuer A."/>
            <person name="Rast P."/>
            <person name="Oberbeckmann S."/>
            <person name="Bunk B."/>
            <person name="Jeske O."/>
            <person name="Meyerdierks A."/>
            <person name="Storesund J.E."/>
            <person name="Kallscheuer N."/>
            <person name="Luecker S."/>
            <person name="Lage O.M."/>
            <person name="Pohl T."/>
            <person name="Merkel B.J."/>
            <person name="Hornburger P."/>
            <person name="Mueller R.-W."/>
            <person name="Bruemmer F."/>
            <person name="Labrenz M."/>
            <person name="Spormann A.M."/>
            <person name="Op Den Camp H."/>
            <person name="Overmann J."/>
            <person name="Amann R."/>
            <person name="Jetten M.S.M."/>
            <person name="Mascher T."/>
            <person name="Medema M.H."/>
            <person name="Devos D.P."/>
            <person name="Kaster A.-K."/>
            <person name="Ovreas L."/>
            <person name="Rohde M."/>
            <person name="Galperin M.Y."/>
            <person name="Jogler C."/>
        </authorList>
    </citation>
    <scope>NUCLEOTIDE SEQUENCE [LARGE SCALE GENOMIC DNA]</scope>
    <source>
        <strain evidence="1 2">Pla52n</strain>
    </source>
</reference>
<proteinExistence type="predicted"/>
<name>A0A5C5ZII6_9BACT</name>
<evidence type="ECO:0000313" key="2">
    <source>
        <dbReference type="Proteomes" id="UP000320176"/>
    </source>
</evidence>
<dbReference type="Proteomes" id="UP000320176">
    <property type="component" value="Unassembled WGS sequence"/>
</dbReference>
<evidence type="ECO:0000313" key="1">
    <source>
        <dbReference type="EMBL" id="TWT86998.1"/>
    </source>
</evidence>